<accession>A0A0N8SR59</accession>
<dbReference type="Pfam" id="PF03886">
    <property type="entry name" value="ABC_trans_aux"/>
    <property type="match status" value="1"/>
</dbReference>
<dbReference type="InterPro" id="IPR005586">
    <property type="entry name" value="ABC_trans_aux"/>
</dbReference>
<dbReference type="PATRIC" id="fig|55398.3.peg.2657"/>
<comment type="caution">
    <text evidence="2">The sequence shown here is derived from an EMBL/GenBank/DDBJ whole genome shotgun (WGS) entry which is preliminary data.</text>
</comment>
<evidence type="ECO:0000259" key="1">
    <source>
        <dbReference type="Pfam" id="PF03886"/>
    </source>
</evidence>
<protein>
    <submittedName>
        <fullName evidence="2">Putative Lipoprotein</fullName>
    </submittedName>
</protein>
<dbReference type="AlphaFoldDB" id="A0A0N8SR59"/>
<dbReference type="EMBL" id="LJRF01000020">
    <property type="protein sequence ID" value="KPY51080.1"/>
    <property type="molecule type" value="Genomic_DNA"/>
</dbReference>
<dbReference type="Proteomes" id="UP000050554">
    <property type="component" value="Unassembled WGS sequence"/>
</dbReference>
<evidence type="ECO:0000313" key="2">
    <source>
        <dbReference type="EMBL" id="KPY51080.1"/>
    </source>
</evidence>
<feature type="domain" description="ABC-type transport auxiliary lipoprotein component" evidence="1">
    <location>
        <begin position="72"/>
        <end position="227"/>
    </location>
</feature>
<proteinExistence type="predicted"/>
<keyword evidence="2" id="KW-0449">Lipoprotein</keyword>
<gene>
    <name evidence="2" type="ORF">ALO47_100324</name>
</gene>
<reference evidence="2 3" key="1">
    <citation type="submission" date="2015-09" db="EMBL/GenBank/DDBJ databases">
        <title>Genome announcement of multiple Pseudomonas syringae strains.</title>
        <authorList>
            <person name="Thakur S."/>
            <person name="Wang P.W."/>
            <person name="Gong Y."/>
            <person name="Weir B.S."/>
            <person name="Guttman D.S."/>
        </authorList>
    </citation>
    <scope>NUCLEOTIDE SEQUENCE [LARGE SCALE GENOMIC DNA]</scope>
    <source>
        <strain evidence="2 3">ICMP3882</strain>
    </source>
</reference>
<organism evidence="2 3">
    <name type="scientific">Pseudomonas syringae pv. ribicola</name>
    <dbReference type="NCBI Taxonomy" id="55398"/>
    <lineage>
        <taxon>Bacteria</taxon>
        <taxon>Pseudomonadati</taxon>
        <taxon>Pseudomonadota</taxon>
        <taxon>Gammaproteobacteria</taxon>
        <taxon>Pseudomonadales</taxon>
        <taxon>Pseudomonadaceae</taxon>
        <taxon>Pseudomonas</taxon>
    </lineage>
</organism>
<dbReference type="SUPFAM" id="SSF159594">
    <property type="entry name" value="XCC0632-like"/>
    <property type="match status" value="1"/>
</dbReference>
<sequence>MESWRIFTDDMGSWGASVAQCLHGSGKYLYCGFPRGSHLDGMMNFLRLPLVLLMTGVLGLAGCSVHQPTALYQLDSGEPGQPKQSSGLAVLLGPVSVADYLQRETLLQRQPDGTLTASPDGRWAGNLSSDIDQLLLRQLAWKLDSQRVVLAPAVANFSPDVQVVLSITRLDSGAKQPAVLDAQWRLLDRKGHVRDSRLVHLEQVHAGSSADQVKAQGMLLQRLADQVSTAIKPISWQPFEEPKKAPVARAKEADKPRIPMASPIRTDLEVFRF</sequence>
<name>A0A0N8SR59_PSESI</name>
<evidence type="ECO:0000313" key="3">
    <source>
        <dbReference type="Proteomes" id="UP000050554"/>
    </source>
</evidence>
<dbReference type="Gene3D" id="3.40.50.10610">
    <property type="entry name" value="ABC-type transport auxiliary lipoprotein component"/>
    <property type="match status" value="1"/>
</dbReference>